<dbReference type="Gene3D" id="3.30.1300.10">
    <property type="entry name" value="Pantoate-beta-alanine ligase, C-terminal domain"/>
    <property type="match status" value="1"/>
</dbReference>
<evidence type="ECO:0000256" key="7">
    <source>
        <dbReference type="ARBA" id="ARBA00022741"/>
    </source>
</evidence>
<evidence type="ECO:0000313" key="13">
    <source>
        <dbReference type="Proteomes" id="UP000001449"/>
    </source>
</evidence>
<evidence type="ECO:0000256" key="4">
    <source>
        <dbReference type="ARBA" id="ARBA00015647"/>
    </source>
</evidence>
<dbReference type="PANTHER" id="PTHR21299:SF1">
    <property type="entry name" value="PANTOATE--BETA-ALANINE LIGASE"/>
    <property type="match status" value="1"/>
</dbReference>
<keyword evidence="7" id="KW-0547">Nucleotide-binding</keyword>
<dbReference type="InParanoid" id="B8C9Z7"/>
<comment type="catalytic activity">
    <reaction evidence="11">
        <text>(R)-pantoate + beta-alanine + ATP = (R)-pantothenate + AMP + diphosphate + H(+)</text>
        <dbReference type="Rhea" id="RHEA:10912"/>
        <dbReference type="ChEBI" id="CHEBI:15378"/>
        <dbReference type="ChEBI" id="CHEBI:15980"/>
        <dbReference type="ChEBI" id="CHEBI:29032"/>
        <dbReference type="ChEBI" id="CHEBI:30616"/>
        <dbReference type="ChEBI" id="CHEBI:33019"/>
        <dbReference type="ChEBI" id="CHEBI:57966"/>
        <dbReference type="ChEBI" id="CHEBI:456215"/>
        <dbReference type="EC" id="6.3.2.1"/>
    </reaction>
</comment>
<dbReference type="PANTHER" id="PTHR21299">
    <property type="entry name" value="CYTIDYLATE KINASE/PANTOATE-BETA-ALANINE LIGASE"/>
    <property type="match status" value="1"/>
</dbReference>
<protein>
    <recommendedName>
        <fullName evidence="4">Pantoate--beta-alanine ligase</fullName>
        <ecNumber evidence="3">6.3.2.1</ecNumber>
    </recommendedName>
    <alternativeName>
        <fullName evidence="10">Pantoate-activating enzyme</fullName>
    </alternativeName>
    <alternativeName>
        <fullName evidence="9">Pantothenate synthetase</fullName>
    </alternativeName>
</protein>
<dbReference type="InterPro" id="IPR042176">
    <property type="entry name" value="Pantoate_ligase_C"/>
</dbReference>
<evidence type="ECO:0000256" key="1">
    <source>
        <dbReference type="ARBA" id="ARBA00004990"/>
    </source>
</evidence>
<evidence type="ECO:0000313" key="12">
    <source>
        <dbReference type="EMBL" id="EED89596.1"/>
    </source>
</evidence>
<sequence length="265" mass="29441">VGFVPTMGALHEGHLSLARAARSQNDVVIASIFVNPTQFGEGEDLDKYPRQLERDAELLGKIGVDHIFAPSSDTMYGKNHVTYVEPMGFDKTTEGISRPGHFRGVATIVTKLFNIVQPTNAYFGQKDAVQCVLIRRIAEDLDMDVNVQIMDTVREEDGLAMSSRNAYLSDEEREKAHVVYKSLCAAREVYESRLARGMEEVTADDLREVVRAVLETEPLITEVQYVAVDDLETMQPVERVGNDGCVISLACILGPVRLIDNIVLR</sequence>
<proteinExistence type="inferred from homology"/>
<evidence type="ECO:0000256" key="8">
    <source>
        <dbReference type="ARBA" id="ARBA00022840"/>
    </source>
</evidence>
<dbReference type="GO" id="GO:0004592">
    <property type="term" value="F:pantoate-beta-alanine ligase activity"/>
    <property type="evidence" value="ECO:0000318"/>
    <property type="project" value="GO_Central"/>
</dbReference>
<evidence type="ECO:0000256" key="6">
    <source>
        <dbReference type="ARBA" id="ARBA00022655"/>
    </source>
</evidence>
<dbReference type="EC" id="6.3.2.1" evidence="3"/>
<dbReference type="InterPro" id="IPR004821">
    <property type="entry name" value="Cyt_trans-like"/>
</dbReference>
<dbReference type="Proteomes" id="UP000001449">
    <property type="component" value="Chromosome 12"/>
</dbReference>
<dbReference type="KEGG" id="tps:THAPSDRAFT_36774"/>
<dbReference type="STRING" id="35128.B8C9Z7"/>
<dbReference type="CDD" id="cd00560">
    <property type="entry name" value="PanC"/>
    <property type="match status" value="1"/>
</dbReference>
<dbReference type="HAMAP" id="MF_00158">
    <property type="entry name" value="PanC"/>
    <property type="match status" value="1"/>
</dbReference>
<dbReference type="GO" id="GO:0015940">
    <property type="term" value="P:pantothenate biosynthetic process"/>
    <property type="evidence" value="ECO:0000318"/>
    <property type="project" value="GO_Central"/>
</dbReference>
<dbReference type="PaxDb" id="35128-Thaps36774"/>
<evidence type="ECO:0000256" key="3">
    <source>
        <dbReference type="ARBA" id="ARBA00012219"/>
    </source>
</evidence>
<dbReference type="OMA" id="CNHKLEP"/>
<reference evidence="12 13" key="2">
    <citation type="journal article" date="2008" name="Nature">
        <title>The Phaeodactylum genome reveals the evolutionary history of diatom genomes.</title>
        <authorList>
            <person name="Bowler C."/>
            <person name="Allen A.E."/>
            <person name="Badger J.H."/>
            <person name="Grimwood J."/>
            <person name="Jabbari K."/>
            <person name="Kuo A."/>
            <person name="Maheswari U."/>
            <person name="Martens C."/>
            <person name="Maumus F."/>
            <person name="Otillar R.P."/>
            <person name="Rayko E."/>
            <person name="Salamov A."/>
            <person name="Vandepoele K."/>
            <person name="Beszteri B."/>
            <person name="Gruber A."/>
            <person name="Heijde M."/>
            <person name="Katinka M."/>
            <person name="Mock T."/>
            <person name="Valentin K."/>
            <person name="Verret F."/>
            <person name="Berges J.A."/>
            <person name="Brownlee C."/>
            <person name="Cadoret J.P."/>
            <person name="Chiovitti A."/>
            <person name="Choi C.J."/>
            <person name="Coesel S."/>
            <person name="De Martino A."/>
            <person name="Detter J.C."/>
            <person name="Durkin C."/>
            <person name="Falciatore A."/>
            <person name="Fournet J."/>
            <person name="Haruta M."/>
            <person name="Huysman M.J."/>
            <person name="Jenkins B.D."/>
            <person name="Jiroutova K."/>
            <person name="Jorgensen R.E."/>
            <person name="Joubert Y."/>
            <person name="Kaplan A."/>
            <person name="Kroger N."/>
            <person name="Kroth P.G."/>
            <person name="La Roche J."/>
            <person name="Lindquist E."/>
            <person name="Lommer M."/>
            <person name="Martin-Jezequel V."/>
            <person name="Lopez P.J."/>
            <person name="Lucas S."/>
            <person name="Mangogna M."/>
            <person name="McGinnis K."/>
            <person name="Medlin L.K."/>
            <person name="Montsant A."/>
            <person name="Oudot-Le Secq M.P."/>
            <person name="Napoli C."/>
            <person name="Obornik M."/>
            <person name="Parker M.S."/>
            <person name="Petit J.L."/>
            <person name="Porcel B.M."/>
            <person name="Poulsen N."/>
            <person name="Robison M."/>
            <person name="Rychlewski L."/>
            <person name="Rynearson T.A."/>
            <person name="Schmutz J."/>
            <person name="Shapiro H."/>
            <person name="Siaut M."/>
            <person name="Stanley M."/>
            <person name="Sussman M.R."/>
            <person name="Taylor A.R."/>
            <person name="Vardi A."/>
            <person name="von Dassow P."/>
            <person name="Vyverman W."/>
            <person name="Willis A."/>
            <person name="Wyrwicz L.S."/>
            <person name="Rokhsar D.S."/>
            <person name="Weissenbach J."/>
            <person name="Armbrust E.V."/>
            <person name="Green B.R."/>
            <person name="Van de Peer Y."/>
            <person name="Grigoriev I.V."/>
        </authorList>
    </citation>
    <scope>NUCLEOTIDE SEQUENCE [LARGE SCALE GENOMIC DNA]</scope>
    <source>
        <strain evidence="12 13">CCMP1335</strain>
    </source>
</reference>
<dbReference type="HOGENOM" id="CLU_047148_0_0_1"/>
<keyword evidence="13" id="KW-1185">Reference proteome</keyword>
<evidence type="ECO:0000256" key="5">
    <source>
        <dbReference type="ARBA" id="ARBA00022598"/>
    </source>
</evidence>
<comment type="pathway">
    <text evidence="1">Cofactor biosynthesis; (R)-pantothenate biosynthesis; (R)-pantothenate from (R)-pantoate and beta-alanine: step 1/1.</text>
</comment>
<keyword evidence="6" id="KW-0566">Pantothenate biosynthesis</keyword>
<dbReference type="InterPro" id="IPR014729">
    <property type="entry name" value="Rossmann-like_a/b/a_fold"/>
</dbReference>
<evidence type="ECO:0000256" key="2">
    <source>
        <dbReference type="ARBA" id="ARBA00009256"/>
    </source>
</evidence>
<evidence type="ECO:0000256" key="10">
    <source>
        <dbReference type="ARBA" id="ARBA00032806"/>
    </source>
</evidence>
<comment type="similarity">
    <text evidence="2">Belongs to the pantothenate synthetase family.</text>
</comment>
<dbReference type="AlphaFoldDB" id="B8C9Z7"/>
<dbReference type="GeneID" id="7449369"/>
<dbReference type="InterPro" id="IPR003721">
    <property type="entry name" value="Pantoate_ligase"/>
</dbReference>
<evidence type="ECO:0000256" key="9">
    <source>
        <dbReference type="ARBA" id="ARBA00029902"/>
    </source>
</evidence>
<gene>
    <name evidence="12" type="ORF">THAPSDRAFT_36774</name>
</gene>
<dbReference type="Gene3D" id="3.40.50.620">
    <property type="entry name" value="HUPs"/>
    <property type="match status" value="1"/>
</dbReference>
<keyword evidence="8" id="KW-0067">ATP-binding</keyword>
<dbReference type="NCBIfam" id="TIGR00125">
    <property type="entry name" value="cyt_tran_rel"/>
    <property type="match status" value="1"/>
</dbReference>
<reference evidence="12 13" key="1">
    <citation type="journal article" date="2004" name="Science">
        <title>The genome of the diatom Thalassiosira pseudonana: ecology, evolution, and metabolism.</title>
        <authorList>
            <person name="Armbrust E.V."/>
            <person name="Berges J.A."/>
            <person name="Bowler C."/>
            <person name="Green B.R."/>
            <person name="Martinez D."/>
            <person name="Putnam N.H."/>
            <person name="Zhou S."/>
            <person name="Allen A.E."/>
            <person name="Apt K.E."/>
            <person name="Bechner M."/>
            <person name="Brzezinski M.A."/>
            <person name="Chaal B.K."/>
            <person name="Chiovitti A."/>
            <person name="Davis A.K."/>
            <person name="Demarest M.S."/>
            <person name="Detter J.C."/>
            <person name="Glavina T."/>
            <person name="Goodstein D."/>
            <person name="Hadi M.Z."/>
            <person name="Hellsten U."/>
            <person name="Hildebrand M."/>
            <person name="Jenkins B.D."/>
            <person name="Jurka J."/>
            <person name="Kapitonov V.V."/>
            <person name="Kroger N."/>
            <person name="Lau W.W."/>
            <person name="Lane T.W."/>
            <person name="Larimer F.W."/>
            <person name="Lippmeier J.C."/>
            <person name="Lucas S."/>
            <person name="Medina M."/>
            <person name="Montsant A."/>
            <person name="Obornik M."/>
            <person name="Parker M.S."/>
            <person name="Palenik B."/>
            <person name="Pazour G.J."/>
            <person name="Richardson P.M."/>
            <person name="Rynearson T.A."/>
            <person name="Saito M.A."/>
            <person name="Schwartz D.C."/>
            <person name="Thamatrakoln K."/>
            <person name="Valentin K."/>
            <person name="Vardi A."/>
            <person name="Wilkerson F.P."/>
            <person name="Rokhsar D.S."/>
        </authorList>
    </citation>
    <scope>NUCLEOTIDE SEQUENCE [LARGE SCALE GENOMIC DNA]</scope>
    <source>
        <strain evidence="12 13">CCMP1335</strain>
    </source>
</reference>
<dbReference type="RefSeq" id="XP_002293135.1">
    <property type="nucleotide sequence ID" value="XM_002293099.1"/>
</dbReference>
<dbReference type="FunFam" id="3.30.1300.10:FF:000001">
    <property type="entry name" value="Pantothenate synthetase"/>
    <property type="match status" value="1"/>
</dbReference>
<organism evidence="12 13">
    <name type="scientific">Thalassiosira pseudonana</name>
    <name type="common">Marine diatom</name>
    <name type="synonym">Cyclotella nana</name>
    <dbReference type="NCBI Taxonomy" id="35128"/>
    <lineage>
        <taxon>Eukaryota</taxon>
        <taxon>Sar</taxon>
        <taxon>Stramenopiles</taxon>
        <taxon>Ochrophyta</taxon>
        <taxon>Bacillariophyta</taxon>
        <taxon>Coscinodiscophyceae</taxon>
        <taxon>Thalassiosirophycidae</taxon>
        <taxon>Thalassiosirales</taxon>
        <taxon>Thalassiosiraceae</taxon>
        <taxon>Thalassiosira</taxon>
    </lineage>
</organism>
<accession>B8C9Z7</accession>
<dbReference type="Pfam" id="PF02569">
    <property type="entry name" value="Pantoate_ligase"/>
    <property type="match status" value="1"/>
</dbReference>
<dbReference type="eggNOG" id="KOG3042">
    <property type="taxonomic scope" value="Eukaryota"/>
</dbReference>
<keyword evidence="5" id="KW-0436">Ligase</keyword>
<dbReference type="NCBIfam" id="TIGR00018">
    <property type="entry name" value="panC"/>
    <property type="match status" value="1"/>
</dbReference>
<evidence type="ECO:0000256" key="11">
    <source>
        <dbReference type="ARBA" id="ARBA00048258"/>
    </source>
</evidence>
<dbReference type="EMBL" id="CM000647">
    <property type="protein sequence ID" value="EED89596.1"/>
    <property type="molecule type" value="Genomic_DNA"/>
</dbReference>
<feature type="non-terminal residue" evidence="12">
    <location>
        <position position="265"/>
    </location>
</feature>
<name>B8C9Z7_THAPS</name>
<dbReference type="GO" id="GO:0005524">
    <property type="term" value="F:ATP binding"/>
    <property type="evidence" value="ECO:0007669"/>
    <property type="project" value="UniProtKB-KW"/>
</dbReference>
<dbReference type="UniPathway" id="UPA00028">
    <property type="reaction ID" value="UER00005"/>
</dbReference>
<dbReference type="SUPFAM" id="SSF52374">
    <property type="entry name" value="Nucleotidylyl transferase"/>
    <property type="match status" value="1"/>
</dbReference>